<comment type="subcellular location">
    <subcellularLocation>
        <location evidence="1">Membrane</location>
        <topology evidence="1">Single-pass membrane protein</topology>
    </subcellularLocation>
</comment>
<evidence type="ECO:0000313" key="4">
    <source>
        <dbReference type="Proteomes" id="UP000000925"/>
    </source>
</evidence>
<evidence type="ECO:0000313" key="3">
    <source>
        <dbReference type="EMBL" id="ADE54356.1"/>
    </source>
</evidence>
<organism evidence="3 4">
    <name type="scientific">Coraliomargarita akajimensis (strain DSM 45221 / IAM 15411 / JCM 23193 / KCTC 12865 / 04OKA010-24)</name>
    <dbReference type="NCBI Taxonomy" id="583355"/>
    <lineage>
        <taxon>Bacteria</taxon>
        <taxon>Pseudomonadati</taxon>
        <taxon>Verrucomicrobiota</taxon>
        <taxon>Opitutia</taxon>
        <taxon>Puniceicoccales</taxon>
        <taxon>Coraliomargaritaceae</taxon>
        <taxon>Coraliomargarita</taxon>
    </lineage>
</organism>
<dbReference type="Proteomes" id="UP000000925">
    <property type="component" value="Chromosome"/>
</dbReference>
<dbReference type="InterPro" id="IPR001107">
    <property type="entry name" value="Band_7"/>
</dbReference>
<dbReference type="EMBL" id="CP001998">
    <property type="protein sequence ID" value="ADE54356.1"/>
    <property type="molecule type" value="Genomic_DNA"/>
</dbReference>
<dbReference type="Pfam" id="PF01145">
    <property type="entry name" value="Band_7"/>
    <property type="match status" value="1"/>
</dbReference>
<dbReference type="PANTHER" id="PTHR23222">
    <property type="entry name" value="PROHIBITIN"/>
    <property type="match status" value="1"/>
</dbReference>
<dbReference type="SUPFAM" id="SSF117892">
    <property type="entry name" value="Band 7/SPFH domain"/>
    <property type="match status" value="1"/>
</dbReference>
<protein>
    <submittedName>
        <fullName evidence="3">Band 7 protein</fullName>
    </submittedName>
</protein>
<reference evidence="3 4" key="1">
    <citation type="journal article" date="2010" name="Stand. Genomic Sci.">
        <title>Complete genome sequence of Coraliomargarita akajimensis type strain (04OKA010-24).</title>
        <authorList>
            <person name="Mavromatis K."/>
            <person name="Abt B."/>
            <person name="Brambilla E."/>
            <person name="Lapidus A."/>
            <person name="Copeland A."/>
            <person name="Deshpande S."/>
            <person name="Nolan M."/>
            <person name="Lucas S."/>
            <person name="Tice H."/>
            <person name="Cheng J.F."/>
            <person name="Han C."/>
            <person name="Detter J.C."/>
            <person name="Woyke T."/>
            <person name="Goodwin L."/>
            <person name="Pitluck S."/>
            <person name="Held B."/>
            <person name="Brettin T."/>
            <person name="Tapia R."/>
            <person name="Ivanova N."/>
            <person name="Mikhailova N."/>
            <person name="Pati A."/>
            <person name="Liolios K."/>
            <person name="Chen A."/>
            <person name="Palaniappan K."/>
            <person name="Land M."/>
            <person name="Hauser L."/>
            <person name="Chang Y.J."/>
            <person name="Jeffries C.D."/>
            <person name="Rohde M."/>
            <person name="Goker M."/>
            <person name="Bristow J."/>
            <person name="Eisen J.A."/>
            <person name="Markowitz V."/>
            <person name="Hugenholtz P."/>
            <person name="Klenk H.P."/>
            <person name="Kyrpides N.C."/>
        </authorList>
    </citation>
    <scope>NUCLEOTIDE SEQUENCE [LARGE SCALE GENOMIC DNA]</scope>
    <source>
        <strain evidence="4">DSM 45221 / IAM 15411 / JCM 23193 / KCTC 12865</strain>
    </source>
</reference>
<dbReference type="OrthoDB" id="243475at2"/>
<dbReference type="GO" id="GO:0016020">
    <property type="term" value="C:membrane"/>
    <property type="evidence" value="ECO:0007669"/>
    <property type="project" value="UniProtKB-SubCell"/>
</dbReference>
<dbReference type="KEGG" id="caa:Caka_1336"/>
<dbReference type="eggNOG" id="COG0330">
    <property type="taxonomic scope" value="Bacteria"/>
</dbReference>
<dbReference type="STRING" id="583355.Caka_1336"/>
<dbReference type="PANTHER" id="PTHR23222:SF0">
    <property type="entry name" value="PROHIBITIN 1"/>
    <property type="match status" value="1"/>
</dbReference>
<dbReference type="RefSeq" id="WP_013043078.1">
    <property type="nucleotide sequence ID" value="NC_014008.1"/>
</dbReference>
<dbReference type="HOGENOM" id="CLU_735117_0_0_0"/>
<dbReference type="InterPro" id="IPR000163">
    <property type="entry name" value="Prohibitin"/>
</dbReference>
<gene>
    <name evidence="3" type="ordered locus">Caka_1336</name>
</gene>
<dbReference type="Gene3D" id="3.30.479.30">
    <property type="entry name" value="Band 7 domain"/>
    <property type="match status" value="1"/>
</dbReference>
<accession>D5EIV7</accession>
<name>D5EIV7_CORAD</name>
<proteinExistence type="predicted"/>
<sequence>MKFIKILSILALLAVGMAFFTAQFLFIRIELGEIGVRTQQYALFGPKGVVPEDFGPGWHRNLPLLDTWNVFDSTVQTTEFTTEAERKETAKLYGLLSFNSRRYLDSTPVGGPGQVELKSKDGYTVRLDVTVKYRIAPDEVHQLYQELGSELRYKGIVRDQVQKTIRDIFGTMLTEQFYDPEVRRLKTTAAAEQLTTDLATNSIELIEILIRDIAFDPTYERKILDKKLADQDVELNKSRALAEEKKGETNRIEAETQAKVRVIEQELKAKQLTMKAETDKEIAQINADARLTAAKLKADADLYKAELEAKGTLLEKEAQAEGERLKATALDTPGGANLVAYELVQQLQLGDMTVSTQSNDFLDTEAILQKVGASAE</sequence>
<dbReference type="InterPro" id="IPR036013">
    <property type="entry name" value="Band_7/SPFH_dom_sf"/>
</dbReference>
<evidence type="ECO:0000259" key="2">
    <source>
        <dbReference type="Pfam" id="PF01145"/>
    </source>
</evidence>
<dbReference type="AlphaFoldDB" id="D5EIV7"/>
<keyword evidence="4" id="KW-1185">Reference proteome</keyword>
<feature type="domain" description="Band 7" evidence="2">
    <location>
        <begin position="36"/>
        <end position="240"/>
    </location>
</feature>
<evidence type="ECO:0000256" key="1">
    <source>
        <dbReference type="ARBA" id="ARBA00004167"/>
    </source>
</evidence>